<feature type="transmembrane region" description="Helical" evidence="6">
    <location>
        <begin position="383"/>
        <end position="405"/>
    </location>
</feature>
<dbReference type="GO" id="GO:0008506">
    <property type="term" value="F:sucrose:proton symporter activity"/>
    <property type="evidence" value="ECO:0007669"/>
    <property type="project" value="TreeGrafter"/>
</dbReference>
<comment type="subcellular location">
    <subcellularLocation>
        <location evidence="1">Membrane</location>
        <topology evidence="1">Multi-pass membrane protein</topology>
    </subcellularLocation>
</comment>
<keyword evidence="5 6" id="KW-0472">Membrane</keyword>
<dbReference type="AlphaFoldDB" id="A0A066XYP3"/>
<dbReference type="InterPro" id="IPR036259">
    <property type="entry name" value="MFS_trans_sf"/>
</dbReference>
<feature type="transmembrane region" description="Helical" evidence="6">
    <location>
        <begin position="458"/>
        <end position="481"/>
    </location>
</feature>
<evidence type="ECO:0000256" key="6">
    <source>
        <dbReference type="SAM" id="Phobius"/>
    </source>
</evidence>
<feature type="transmembrane region" description="Helical" evidence="6">
    <location>
        <begin position="106"/>
        <end position="131"/>
    </location>
</feature>
<organism evidence="7 8">
    <name type="scientific">Colletotrichum sublineola</name>
    <name type="common">Sorghum anthracnose fungus</name>
    <dbReference type="NCBI Taxonomy" id="1173701"/>
    <lineage>
        <taxon>Eukaryota</taxon>
        <taxon>Fungi</taxon>
        <taxon>Dikarya</taxon>
        <taxon>Ascomycota</taxon>
        <taxon>Pezizomycotina</taxon>
        <taxon>Sordariomycetes</taxon>
        <taxon>Hypocreomycetidae</taxon>
        <taxon>Glomerellales</taxon>
        <taxon>Glomerellaceae</taxon>
        <taxon>Colletotrichum</taxon>
        <taxon>Colletotrichum graminicola species complex</taxon>
    </lineage>
</organism>
<dbReference type="Gene3D" id="1.20.1250.20">
    <property type="entry name" value="MFS general substrate transporter like domains"/>
    <property type="match status" value="1"/>
</dbReference>
<evidence type="ECO:0000256" key="2">
    <source>
        <dbReference type="ARBA" id="ARBA00022448"/>
    </source>
</evidence>
<keyword evidence="3 6" id="KW-0812">Transmembrane</keyword>
<evidence type="ECO:0000256" key="3">
    <source>
        <dbReference type="ARBA" id="ARBA00022692"/>
    </source>
</evidence>
<feature type="transmembrane region" description="Helical" evidence="6">
    <location>
        <begin position="234"/>
        <end position="253"/>
    </location>
</feature>
<dbReference type="SUPFAM" id="SSF103473">
    <property type="entry name" value="MFS general substrate transporter"/>
    <property type="match status" value="1"/>
</dbReference>
<evidence type="ECO:0000256" key="1">
    <source>
        <dbReference type="ARBA" id="ARBA00004141"/>
    </source>
</evidence>
<dbReference type="PANTHER" id="PTHR19432:SF35">
    <property type="entry name" value="SOLUTE CARRIER FAMILY 45 MEMBER 3 ISOFORM X1"/>
    <property type="match status" value="1"/>
</dbReference>
<dbReference type="Proteomes" id="UP000027238">
    <property type="component" value="Unassembled WGS sequence"/>
</dbReference>
<name>A0A066XYP3_COLSU</name>
<feature type="transmembrane region" description="Helical" evidence="6">
    <location>
        <begin position="169"/>
        <end position="194"/>
    </location>
</feature>
<evidence type="ECO:0000256" key="4">
    <source>
        <dbReference type="ARBA" id="ARBA00022989"/>
    </source>
</evidence>
<feature type="transmembrane region" description="Helical" evidence="6">
    <location>
        <begin position="138"/>
        <end position="157"/>
    </location>
</feature>
<evidence type="ECO:0000313" key="8">
    <source>
        <dbReference type="Proteomes" id="UP000027238"/>
    </source>
</evidence>
<dbReference type="PANTHER" id="PTHR19432">
    <property type="entry name" value="SUGAR TRANSPORTER"/>
    <property type="match status" value="1"/>
</dbReference>
<dbReference type="HOGENOM" id="CLU_555487_0_0_1"/>
<sequence>MNSFEKDSTSDVPLYELDKTISPSSSGYEPVRQTAAHMRLAEEHPSISMWCIVAYAIPSMPIDFYFTMFTVYLVVNGVSAWQRTHQADVTCQSLQPYLMTNLGFTAFQVSLVLLTGPFSGLTASPVFGILSDRSGRRFIFFAVGSAAMAACQLVLGWSRELVGGNLVAARWLSIVAVFIGCISVRACIVGCRLLSMDNVPPHQQPVMNLMSGLMSSVGAMGTLVAGFVNPSFRLITLICTIGILLSIFPIWAVRRSQCHKPLVEKQSGGFDASILSVPRDMWNARTSLPPKICRTCKVQVLCQYAWFSVGHYSSKYLADSYVVTRGAKSEAAPPDLVMQAGVRVLLIAQLGGFVLQMTIARLWDPSLAPGRALRRLMNGDMVALRRIWALGLLTLGVSAMGAIFLRTSFVAASICIASIKYVAPISGFVPLAIISYEAALVQTEKGTGPSQMSSGMFFSYYEMSITIGQGLSAVGNALINFGMENISTHIDNPTAWLFPPTVVGAIIAALLC</sequence>
<protein>
    <submittedName>
        <fullName evidence="7">Putative sucrose transporter</fullName>
    </submittedName>
</protein>
<keyword evidence="8" id="KW-1185">Reference proteome</keyword>
<dbReference type="InterPro" id="IPR011701">
    <property type="entry name" value="MFS"/>
</dbReference>
<feature type="transmembrane region" description="Helical" evidence="6">
    <location>
        <begin position="206"/>
        <end position="228"/>
    </location>
</feature>
<comment type="caution">
    <text evidence="7">The sequence shown here is derived from an EMBL/GenBank/DDBJ whole genome shotgun (WGS) entry which is preliminary data.</text>
</comment>
<dbReference type="OMA" id="HEIAITS"/>
<feature type="transmembrane region" description="Helical" evidence="6">
    <location>
        <begin position="417"/>
        <end position="438"/>
    </location>
</feature>
<dbReference type="EMBL" id="JMSE01000256">
    <property type="protein sequence ID" value="KDN71080.1"/>
    <property type="molecule type" value="Genomic_DNA"/>
</dbReference>
<evidence type="ECO:0000313" key="7">
    <source>
        <dbReference type="EMBL" id="KDN71080.1"/>
    </source>
</evidence>
<keyword evidence="4 6" id="KW-1133">Transmembrane helix</keyword>
<keyword evidence="2" id="KW-0813">Transport</keyword>
<accession>A0A066XYP3</accession>
<dbReference type="Pfam" id="PF07690">
    <property type="entry name" value="MFS_1"/>
    <property type="match status" value="1"/>
</dbReference>
<dbReference type="GO" id="GO:0005886">
    <property type="term" value="C:plasma membrane"/>
    <property type="evidence" value="ECO:0007669"/>
    <property type="project" value="TreeGrafter"/>
</dbReference>
<proteinExistence type="predicted"/>
<dbReference type="OrthoDB" id="28755at2759"/>
<reference evidence="8" key="1">
    <citation type="journal article" date="2014" name="Genome Announc.">
        <title>Draft genome sequence of Colletotrichum sublineola, a destructive pathogen of cultivated sorghum.</title>
        <authorList>
            <person name="Baroncelli R."/>
            <person name="Sanz-Martin J.M."/>
            <person name="Rech G.E."/>
            <person name="Sukno S.A."/>
            <person name="Thon M.R."/>
        </authorList>
    </citation>
    <scope>NUCLEOTIDE SEQUENCE [LARGE SCALE GENOMIC DNA]</scope>
    <source>
        <strain evidence="8">TX430BB</strain>
    </source>
</reference>
<gene>
    <name evidence="7" type="ORF">CSUB01_10368</name>
</gene>
<dbReference type="STRING" id="1173701.A0A066XYP3"/>
<feature type="transmembrane region" description="Helical" evidence="6">
    <location>
        <begin position="47"/>
        <end position="75"/>
    </location>
</feature>
<feature type="transmembrane region" description="Helical" evidence="6">
    <location>
        <begin position="493"/>
        <end position="511"/>
    </location>
</feature>
<dbReference type="eggNOG" id="KOG0637">
    <property type="taxonomic scope" value="Eukaryota"/>
</dbReference>
<evidence type="ECO:0000256" key="5">
    <source>
        <dbReference type="ARBA" id="ARBA00023136"/>
    </source>
</evidence>